<dbReference type="InterPro" id="IPR025565">
    <property type="entry name" value="DUF4328"/>
</dbReference>
<keyword evidence="2" id="KW-1133">Transmembrane helix</keyword>
<evidence type="ECO:0000256" key="1">
    <source>
        <dbReference type="SAM" id="MobiDB-lite"/>
    </source>
</evidence>
<reference evidence="4 5" key="1">
    <citation type="submission" date="2016-11" db="EMBL/GenBank/DDBJ databases">
        <authorList>
            <person name="Jaros S."/>
            <person name="Januszkiewicz K."/>
            <person name="Wedrychowicz H."/>
        </authorList>
    </citation>
    <scope>NUCLEOTIDE SEQUENCE [LARGE SCALE GENOMIC DNA]</scope>
    <source>
        <strain evidence="4 5">DSM 44523</strain>
    </source>
</reference>
<gene>
    <name evidence="4" type="ORF">SAMN05444320_103638</name>
</gene>
<sequence length="288" mass="30997">MVCALCGRPLSPQSTTCEGCGTASAGTPPTPAPTPAPVSPAPISPAPAIYPTITGMAPPLRAVESAPSVRMLPLRGLTVAVISLLGVWAFVALARMVVNIQRISLVGKVFDENAAVDSLAVDRNDTLHALTSLLQFATLIATGVVLVVWLFRARANAEAMVPAPHHLGRTWLVIGWLVPVVSLWFPKRIMDDIWRASHPNTPSTCYDLNLTNRPGLGYAWWAAWLLHLALDRVVSRLLRSESLESLRLAAIIEANATPIGLVAATSLALLVWRVKGFQEQRQIHALNL</sequence>
<dbReference type="Pfam" id="PF14219">
    <property type="entry name" value="DUF4328"/>
    <property type="match status" value="1"/>
</dbReference>
<evidence type="ECO:0000313" key="4">
    <source>
        <dbReference type="EMBL" id="SHF43687.1"/>
    </source>
</evidence>
<feature type="transmembrane region" description="Helical" evidence="2">
    <location>
        <begin position="167"/>
        <end position="185"/>
    </location>
</feature>
<protein>
    <recommendedName>
        <fullName evidence="3">DUF4328 domain-containing protein</fullName>
    </recommendedName>
</protein>
<dbReference type="AlphaFoldDB" id="A0A1M5BN85"/>
<feature type="domain" description="DUF4328" evidence="3">
    <location>
        <begin position="113"/>
        <end position="274"/>
    </location>
</feature>
<evidence type="ECO:0000256" key="2">
    <source>
        <dbReference type="SAM" id="Phobius"/>
    </source>
</evidence>
<feature type="transmembrane region" description="Helical" evidence="2">
    <location>
        <begin position="77"/>
        <end position="98"/>
    </location>
</feature>
<keyword evidence="5" id="KW-1185">Reference proteome</keyword>
<feature type="transmembrane region" description="Helical" evidence="2">
    <location>
        <begin position="133"/>
        <end position="155"/>
    </location>
</feature>
<feature type="compositionally biased region" description="Pro residues" evidence="1">
    <location>
        <begin position="28"/>
        <end position="38"/>
    </location>
</feature>
<name>A0A1M5BN85_STRHI</name>
<proteinExistence type="predicted"/>
<evidence type="ECO:0000259" key="3">
    <source>
        <dbReference type="Pfam" id="PF14219"/>
    </source>
</evidence>
<keyword evidence="2" id="KW-0472">Membrane</keyword>
<organism evidence="4 5">
    <name type="scientific">Streptoalloteichus hindustanus</name>
    <dbReference type="NCBI Taxonomy" id="2017"/>
    <lineage>
        <taxon>Bacteria</taxon>
        <taxon>Bacillati</taxon>
        <taxon>Actinomycetota</taxon>
        <taxon>Actinomycetes</taxon>
        <taxon>Pseudonocardiales</taxon>
        <taxon>Pseudonocardiaceae</taxon>
        <taxon>Streptoalloteichus</taxon>
    </lineage>
</organism>
<dbReference type="STRING" id="2017.SAMN05444320_103638"/>
<dbReference type="EMBL" id="FQVN01000003">
    <property type="protein sequence ID" value="SHF43687.1"/>
    <property type="molecule type" value="Genomic_DNA"/>
</dbReference>
<dbReference type="Proteomes" id="UP000184501">
    <property type="component" value="Unassembled WGS sequence"/>
</dbReference>
<evidence type="ECO:0000313" key="5">
    <source>
        <dbReference type="Proteomes" id="UP000184501"/>
    </source>
</evidence>
<feature type="transmembrane region" description="Helical" evidence="2">
    <location>
        <begin position="246"/>
        <end position="272"/>
    </location>
</feature>
<feature type="region of interest" description="Disordered" evidence="1">
    <location>
        <begin position="18"/>
        <end position="38"/>
    </location>
</feature>
<feature type="transmembrane region" description="Helical" evidence="2">
    <location>
        <begin position="218"/>
        <end position="234"/>
    </location>
</feature>
<accession>A0A1M5BN85</accession>
<keyword evidence="2" id="KW-0812">Transmembrane</keyword>